<dbReference type="OrthoDB" id="3534856at2"/>
<organism evidence="7 8">
    <name type="scientific">Nesterenkonia alkaliphila</name>
    <dbReference type="NCBI Taxonomy" id="1463631"/>
    <lineage>
        <taxon>Bacteria</taxon>
        <taxon>Bacillati</taxon>
        <taxon>Actinomycetota</taxon>
        <taxon>Actinomycetes</taxon>
        <taxon>Micrococcales</taxon>
        <taxon>Micrococcaceae</taxon>
        <taxon>Nesterenkonia</taxon>
    </lineage>
</organism>
<sequence length="450" mass="47573">METTTTPEGQLPQRPPLRRALDTPVAGVCLGVARHLGLSVPLVRVVFIVLALAGVGLLLYCWLWIFVPTQEEPTPEAARRGLSGPALEQTDQPAPSSGTGAAGRSAKVQRGLDSLTSSPEVLLGGVLLGLGAVFMVQLLGFHIDWRLVLAPAVILSGVILAWSQIDRTQAEGADPAHRSAALWQVGIGAGLVMVAVLVIAGGLVGTGQLITGIIVGAMLLGGLALVLAPWFIRLYRTSQVERERAAAEAERADIAAHLHDSVLQTLAMIQKQKADPAAVERLARGQERQLRSWLYRQNAQATGSLKDQILAVAAELEELHSVPVDVVAVGESRRSQHAPLVAAAREAILNAIKHAGPASVYIESTEQEDAVFVRDRGDGFDLETIAGDRMGVRESIIGRMHRAGGRARIRSTGSGTEVQLFLPVDAQPKTNGNNGSAASGGPAQKVSEHE</sequence>
<feature type="transmembrane region" description="Helical" evidence="5">
    <location>
        <begin position="147"/>
        <end position="165"/>
    </location>
</feature>
<proteinExistence type="predicted"/>
<dbReference type="Gene3D" id="3.30.565.10">
    <property type="entry name" value="Histidine kinase-like ATPase, C-terminal domain"/>
    <property type="match status" value="1"/>
</dbReference>
<keyword evidence="1" id="KW-0808">Transferase</keyword>
<evidence type="ECO:0000256" key="3">
    <source>
        <dbReference type="ARBA" id="ARBA00023012"/>
    </source>
</evidence>
<keyword evidence="3" id="KW-0902">Two-component regulatory system</keyword>
<protein>
    <submittedName>
        <fullName evidence="7">PspC domain-containing protein</fullName>
    </submittedName>
</protein>
<evidence type="ECO:0000256" key="2">
    <source>
        <dbReference type="ARBA" id="ARBA00022777"/>
    </source>
</evidence>
<dbReference type="GO" id="GO:0016301">
    <property type="term" value="F:kinase activity"/>
    <property type="evidence" value="ECO:0007669"/>
    <property type="project" value="UniProtKB-KW"/>
</dbReference>
<keyword evidence="2" id="KW-0418">Kinase</keyword>
<keyword evidence="5" id="KW-0472">Membrane</keyword>
<evidence type="ECO:0000256" key="5">
    <source>
        <dbReference type="SAM" id="Phobius"/>
    </source>
</evidence>
<feature type="region of interest" description="Disordered" evidence="4">
    <location>
        <begin position="426"/>
        <end position="450"/>
    </location>
</feature>
<dbReference type="EMBL" id="WRPM01000095">
    <property type="protein sequence ID" value="MVT27197.1"/>
    <property type="molecule type" value="Genomic_DNA"/>
</dbReference>
<name>A0A7K1UL28_9MICC</name>
<dbReference type="InterPro" id="IPR007168">
    <property type="entry name" value="Phageshock_PspC_N"/>
</dbReference>
<evidence type="ECO:0000259" key="6">
    <source>
        <dbReference type="Pfam" id="PF04024"/>
    </source>
</evidence>
<evidence type="ECO:0000256" key="4">
    <source>
        <dbReference type="SAM" id="MobiDB-lite"/>
    </source>
</evidence>
<gene>
    <name evidence="7" type="ORF">GNZ21_12690</name>
</gene>
<dbReference type="SUPFAM" id="SSF55874">
    <property type="entry name" value="ATPase domain of HSP90 chaperone/DNA topoisomerase II/histidine kinase"/>
    <property type="match status" value="1"/>
</dbReference>
<dbReference type="PANTHER" id="PTHR24421">
    <property type="entry name" value="NITRATE/NITRITE SENSOR PROTEIN NARX-RELATED"/>
    <property type="match status" value="1"/>
</dbReference>
<feature type="compositionally biased region" description="Polar residues" evidence="4">
    <location>
        <begin position="89"/>
        <end position="99"/>
    </location>
</feature>
<dbReference type="RefSeq" id="WP_157324924.1">
    <property type="nucleotide sequence ID" value="NZ_BMFX01000002.1"/>
</dbReference>
<accession>A0A7K1UL28</accession>
<feature type="transmembrane region" description="Helical" evidence="5">
    <location>
        <begin position="121"/>
        <end position="140"/>
    </location>
</feature>
<feature type="compositionally biased region" description="Low complexity" evidence="4">
    <location>
        <begin position="431"/>
        <end position="441"/>
    </location>
</feature>
<feature type="domain" description="Phage shock protein PspC N-terminal" evidence="6">
    <location>
        <begin position="18"/>
        <end position="69"/>
    </location>
</feature>
<feature type="transmembrane region" description="Helical" evidence="5">
    <location>
        <begin position="185"/>
        <end position="205"/>
    </location>
</feature>
<evidence type="ECO:0000313" key="8">
    <source>
        <dbReference type="Proteomes" id="UP000460157"/>
    </source>
</evidence>
<dbReference type="Proteomes" id="UP000460157">
    <property type="component" value="Unassembled WGS sequence"/>
</dbReference>
<evidence type="ECO:0000313" key="7">
    <source>
        <dbReference type="EMBL" id="MVT27197.1"/>
    </source>
</evidence>
<dbReference type="GO" id="GO:0000160">
    <property type="term" value="P:phosphorelay signal transduction system"/>
    <property type="evidence" value="ECO:0007669"/>
    <property type="project" value="UniProtKB-KW"/>
</dbReference>
<dbReference type="AlphaFoldDB" id="A0A7K1UL28"/>
<feature type="region of interest" description="Disordered" evidence="4">
    <location>
        <begin position="75"/>
        <end position="104"/>
    </location>
</feature>
<dbReference type="InterPro" id="IPR036890">
    <property type="entry name" value="HATPase_C_sf"/>
</dbReference>
<keyword evidence="5" id="KW-1133">Transmembrane helix</keyword>
<evidence type="ECO:0000256" key="1">
    <source>
        <dbReference type="ARBA" id="ARBA00022679"/>
    </source>
</evidence>
<keyword evidence="5" id="KW-0812">Transmembrane</keyword>
<dbReference type="InterPro" id="IPR050482">
    <property type="entry name" value="Sensor_HK_TwoCompSys"/>
</dbReference>
<dbReference type="PANTHER" id="PTHR24421:SF61">
    <property type="entry name" value="OXYGEN SENSOR HISTIDINE KINASE NREB"/>
    <property type="match status" value="1"/>
</dbReference>
<keyword evidence="8" id="KW-1185">Reference proteome</keyword>
<comment type="caution">
    <text evidence="7">The sequence shown here is derived from an EMBL/GenBank/DDBJ whole genome shotgun (WGS) entry which is preliminary data.</text>
</comment>
<reference evidence="7 8" key="1">
    <citation type="submission" date="2019-12" db="EMBL/GenBank/DDBJ databases">
        <title>Nesterenkonia muleiensis sp. nov., a novel actinobacterium isolated from sap of Populus euphratica.</title>
        <authorList>
            <person name="Wang R."/>
        </authorList>
    </citation>
    <scope>NUCLEOTIDE SEQUENCE [LARGE SCALE GENOMIC DNA]</scope>
    <source>
        <strain evidence="7 8">F10</strain>
    </source>
</reference>
<feature type="transmembrane region" description="Helical" evidence="5">
    <location>
        <begin position="42"/>
        <end position="65"/>
    </location>
</feature>
<feature type="transmembrane region" description="Helical" evidence="5">
    <location>
        <begin position="212"/>
        <end position="232"/>
    </location>
</feature>
<dbReference type="Pfam" id="PF04024">
    <property type="entry name" value="PspC"/>
    <property type="match status" value="1"/>
</dbReference>